<keyword evidence="4 13" id="KW-0645">Protease</keyword>
<reference evidence="16" key="2">
    <citation type="submission" date="2019-11" db="UniProtKB">
        <authorList>
            <consortium name="WormBaseParasite"/>
        </authorList>
    </citation>
    <scope>IDENTIFICATION</scope>
    <source>
        <strain evidence="16">Puerto Rican</strain>
    </source>
</reference>
<keyword evidence="15" id="KW-1185">Reference proteome</keyword>
<proteinExistence type="inferred from homology"/>
<comment type="function">
    <text evidence="13">Metalloprotease that acts as a negative regulator of the Wnt signaling pathway.</text>
</comment>
<keyword evidence="8 13" id="KW-0378">Hydrolase</keyword>
<dbReference type="PANTHER" id="PTHR31120:SF6">
    <property type="entry name" value="METALLOPROTEASE TIKI HOMOLOG"/>
    <property type="match status" value="1"/>
</dbReference>
<name>A0A5K4FGF8_SCHMA</name>
<comment type="similarity">
    <text evidence="3 13">Belongs to the TIKI family.</text>
</comment>
<protein>
    <recommendedName>
        <fullName evidence="13">Metalloprotease TIKI homolog</fullName>
        <ecNumber evidence="13">3.4.-.-</ecNumber>
    </recommendedName>
</protein>
<accession>A0A5K4FGF8</accession>
<keyword evidence="6 13" id="KW-0479">Metal-binding</keyword>
<evidence type="ECO:0000256" key="5">
    <source>
        <dbReference type="ARBA" id="ARBA00022692"/>
    </source>
</evidence>
<keyword evidence="10 13" id="KW-0482">Metalloprotease</keyword>
<dbReference type="ExpressionAtlas" id="A0A5K4FGF8">
    <property type="expression patterns" value="baseline"/>
</dbReference>
<evidence type="ECO:0000256" key="14">
    <source>
        <dbReference type="SAM" id="SignalP"/>
    </source>
</evidence>
<keyword evidence="7 13" id="KW-0732">Signal</keyword>
<comment type="cofactor">
    <cofactor evidence="13">
        <name>Mn(2+)</name>
        <dbReference type="ChEBI" id="CHEBI:29035"/>
    </cofactor>
    <cofactor evidence="13">
        <name>Co(2+)</name>
        <dbReference type="ChEBI" id="CHEBI:48828"/>
    </cofactor>
    <text evidence="13">Divalent metal cations. Mn(2+) or Co(2+).</text>
</comment>
<evidence type="ECO:0000256" key="13">
    <source>
        <dbReference type="RuleBase" id="RU369069"/>
    </source>
</evidence>
<dbReference type="WBParaSite" id="Smp_346280.2">
    <property type="protein sequence ID" value="Smp_346280.2"/>
    <property type="gene ID" value="Smp_346280"/>
</dbReference>
<feature type="chain" id="PRO_5024383041" description="Metalloprotease TIKI homolog" evidence="14">
    <location>
        <begin position="31"/>
        <end position="719"/>
    </location>
</feature>
<comment type="subcellular location">
    <subcellularLocation>
        <location evidence="13">Cell membrane</location>
        <topology evidence="13">Single-pass type I membrane protein</topology>
    </subcellularLocation>
    <subcellularLocation>
        <location evidence="2">Membrane</location>
        <topology evidence="2">Single-pass type I membrane protein</topology>
    </subcellularLocation>
</comment>
<evidence type="ECO:0000256" key="9">
    <source>
        <dbReference type="ARBA" id="ARBA00022989"/>
    </source>
</evidence>
<evidence type="ECO:0000313" key="16">
    <source>
        <dbReference type="WBParaSite" id="Smp_346280.2"/>
    </source>
</evidence>
<evidence type="ECO:0000313" key="15">
    <source>
        <dbReference type="Proteomes" id="UP000008854"/>
    </source>
</evidence>
<evidence type="ECO:0000256" key="4">
    <source>
        <dbReference type="ARBA" id="ARBA00022670"/>
    </source>
</evidence>
<keyword evidence="11" id="KW-0472">Membrane</keyword>
<dbReference type="InterPro" id="IPR040230">
    <property type="entry name" value="TIKI1/2-like"/>
</dbReference>
<keyword evidence="5" id="KW-0812">Transmembrane</keyword>
<evidence type="ECO:0000256" key="11">
    <source>
        <dbReference type="ARBA" id="ARBA00023136"/>
    </source>
</evidence>
<dbReference type="GO" id="GO:0016055">
    <property type="term" value="P:Wnt signaling pathway"/>
    <property type="evidence" value="ECO:0007669"/>
    <property type="project" value="UniProtKB-KW"/>
</dbReference>
<dbReference type="AlphaFoldDB" id="A0A5K4FGF8"/>
<keyword evidence="12" id="KW-0325">Glycoprotein</keyword>
<dbReference type="PANTHER" id="PTHR31120">
    <property type="entry name" value="METALLOPROTEASE TIKI"/>
    <property type="match status" value="1"/>
</dbReference>
<evidence type="ECO:0000256" key="3">
    <source>
        <dbReference type="ARBA" id="ARBA00008261"/>
    </source>
</evidence>
<evidence type="ECO:0000256" key="7">
    <source>
        <dbReference type="ARBA" id="ARBA00022729"/>
    </source>
</evidence>
<comment type="cofactor">
    <cofactor evidence="1">
        <name>Co(2+)</name>
        <dbReference type="ChEBI" id="CHEBI:48828"/>
    </cofactor>
</comment>
<dbReference type="Pfam" id="PF01963">
    <property type="entry name" value="TraB_PrgY_gumN"/>
    <property type="match status" value="2"/>
</dbReference>
<dbReference type="Proteomes" id="UP000008854">
    <property type="component" value="Unassembled WGS sequence"/>
</dbReference>
<evidence type="ECO:0000256" key="12">
    <source>
        <dbReference type="ARBA" id="ARBA00023180"/>
    </source>
</evidence>
<evidence type="ECO:0000256" key="6">
    <source>
        <dbReference type="ARBA" id="ARBA00022723"/>
    </source>
</evidence>
<evidence type="ECO:0000256" key="10">
    <source>
        <dbReference type="ARBA" id="ARBA00023049"/>
    </source>
</evidence>
<reference evidence="15" key="1">
    <citation type="journal article" date="2012" name="PLoS Negl. Trop. Dis.">
        <title>A systematically improved high quality genome and transcriptome of the human blood fluke Schistosoma mansoni.</title>
        <authorList>
            <person name="Protasio A.V."/>
            <person name="Tsai I.J."/>
            <person name="Babbage A."/>
            <person name="Nichol S."/>
            <person name="Hunt M."/>
            <person name="Aslett M.A."/>
            <person name="De Silva N."/>
            <person name="Velarde G.S."/>
            <person name="Anderson T.J."/>
            <person name="Clark R.C."/>
            <person name="Davidson C."/>
            <person name="Dillon G.P."/>
            <person name="Holroyd N.E."/>
            <person name="LoVerde P.T."/>
            <person name="Lloyd C."/>
            <person name="McQuillan J."/>
            <person name="Oliveira G."/>
            <person name="Otto T.D."/>
            <person name="Parker-Manuel S.J."/>
            <person name="Quail M.A."/>
            <person name="Wilson R.A."/>
            <person name="Zerlotini A."/>
            <person name="Dunne D.W."/>
            <person name="Berriman M."/>
        </authorList>
    </citation>
    <scope>NUCLEOTIDE SEQUENCE [LARGE SCALE GENOMIC DNA]</scope>
    <source>
        <strain evidence="15">Puerto Rican</strain>
    </source>
</reference>
<dbReference type="InterPro" id="IPR002816">
    <property type="entry name" value="TraB/PrgY/GumN_fam"/>
</dbReference>
<evidence type="ECO:0000256" key="8">
    <source>
        <dbReference type="ARBA" id="ARBA00022801"/>
    </source>
</evidence>
<keyword evidence="13" id="KW-0879">Wnt signaling pathway</keyword>
<dbReference type="GO" id="GO:0004222">
    <property type="term" value="F:metalloendopeptidase activity"/>
    <property type="evidence" value="ECO:0007669"/>
    <property type="project" value="UniProtKB-UniRule"/>
</dbReference>
<keyword evidence="9" id="KW-1133">Transmembrane helix</keyword>
<dbReference type="GO" id="GO:0046872">
    <property type="term" value="F:metal ion binding"/>
    <property type="evidence" value="ECO:0007669"/>
    <property type="project" value="UniProtKB-UniRule"/>
</dbReference>
<feature type="signal peptide" evidence="14">
    <location>
        <begin position="1"/>
        <end position="30"/>
    </location>
</feature>
<dbReference type="EC" id="3.4.-.-" evidence="13"/>
<dbReference type="InParanoid" id="A0A5K4FGF8"/>
<dbReference type="CDD" id="cd14789">
    <property type="entry name" value="Tiki"/>
    <property type="match status" value="1"/>
</dbReference>
<sequence>MNVKPASIQKCKHMILFLLLSSLFQPLLKSVVFFNSNVYFVTGQIVNIPHKFNYQFSKSFSTSIKPRTIFYQPLIISFISKLDYNSEFKRRQTRSISVRSLTTSNKCPQSTSKQKNTFLWKISTKPTSFLFGTLHVAYTHVWSQIDPVVKASFAQSDIVYFELDLTNPVTLAELSDCQVLPKNQTITNLLKPDLIKRLDRYINNLRHTISAWIEPEKKVFASYLYETLTKDWKEKRPIWLLLLLNSLTRSEIFDRGVPVLDLFLAQEAQRLGKQHGAVEQVNDQCEPLNRINVHQVTFALEITLNNLENANHPMKHLTNYFNNVNHIGHVSHNSSNNKKYTSNTKVLFNTWNGQINDTLITNQKRRPIQQTDIFNSPTEQLIEHYNCGDLNETLTRMSLTQTTPSDSALLSTSSLDHITTKNETNTMPLITMIRKNATAQQQKFSNKVNNISKRHNYRTQSLPSSQSTPSYFIDKEIKNLLSPSQVQTLIDLEKYLNEELIVRRNERMAYEIISKLKLAESLNQSAFFALGAAHFIGSGETIIDHLRKAGYIIIPVPQQNTIRSEERIGEISEEPLKFEKFNKMSKKQKELNDGIFPIREQDVPEFRPKYVKFDNSWIKIEDFKPRTLVNYNHISTSNMVKQSSKLLALETNMKYSMTKTKRLQQLQHTNKHNEKNQKSLQLLVSASNRLQLKLAIRTNRNIITNQCILFYTAYILKLF</sequence>
<evidence type="ECO:0000256" key="1">
    <source>
        <dbReference type="ARBA" id="ARBA00001941"/>
    </source>
</evidence>
<dbReference type="GO" id="GO:0006508">
    <property type="term" value="P:proteolysis"/>
    <property type="evidence" value="ECO:0007669"/>
    <property type="project" value="UniProtKB-KW"/>
</dbReference>
<organism evidence="15 16">
    <name type="scientific">Schistosoma mansoni</name>
    <name type="common">Blood fluke</name>
    <dbReference type="NCBI Taxonomy" id="6183"/>
    <lineage>
        <taxon>Eukaryota</taxon>
        <taxon>Metazoa</taxon>
        <taxon>Spiralia</taxon>
        <taxon>Lophotrochozoa</taxon>
        <taxon>Platyhelminthes</taxon>
        <taxon>Trematoda</taxon>
        <taxon>Digenea</taxon>
        <taxon>Strigeidida</taxon>
        <taxon>Schistosomatoidea</taxon>
        <taxon>Schistosomatidae</taxon>
        <taxon>Schistosoma</taxon>
    </lineage>
</organism>
<dbReference type="GO" id="GO:0005886">
    <property type="term" value="C:plasma membrane"/>
    <property type="evidence" value="ECO:0007669"/>
    <property type="project" value="UniProtKB-SubCell"/>
</dbReference>
<keyword evidence="13" id="KW-1003">Cell membrane</keyword>
<dbReference type="GO" id="GO:0030178">
    <property type="term" value="P:negative regulation of Wnt signaling pathway"/>
    <property type="evidence" value="ECO:0007669"/>
    <property type="project" value="UniProtKB-UniRule"/>
</dbReference>
<evidence type="ECO:0000256" key="2">
    <source>
        <dbReference type="ARBA" id="ARBA00004479"/>
    </source>
</evidence>